<dbReference type="HAMAP" id="MF_01014">
    <property type="entry name" value="HisA"/>
    <property type="match status" value="1"/>
</dbReference>
<dbReference type="EMBL" id="JADKNH010000008">
    <property type="protein sequence ID" value="MBF4694153.1"/>
    <property type="molecule type" value="Genomic_DNA"/>
</dbReference>
<keyword evidence="10 12" id="KW-0413">Isomerase</keyword>
<organism evidence="15 16">
    <name type="scientific">Fusibacter ferrireducens</name>
    <dbReference type="NCBI Taxonomy" id="2785058"/>
    <lineage>
        <taxon>Bacteria</taxon>
        <taxon>Bacillati</taxon>
        <taxon>Bacillota</taxon>
        <taxon>Clostridia</taxon>
        <taxon>Eubacteriales</taxon>
        <taxon>Eubacteriales Family XII. Incertae Sedis</taxon>
        <taxon>Fusibacter</taxon>
    </lineage>
</organism>
<evidence type="ECO:0000313" key="16">
    <source>
        <dbReference type="Proteomes" id="UP000614200"/>
    </source>
</evidence>
<dbReference type="InterPro" id="IPR023016">
    <property type="entry name" value="HisA/PriA"/>
</dbReference>
<evidence type="ECO:0000256" key="14">
    <source>
        <dbReference type="RuleBase" id="RU003658"/>
    </source>
</evidence>
<evidence type="ECO:0000256" key="11">
    <source>
        <dbReference type="ARBA" id="ARBA00030547"/>
    </source>
</evidence>
<comment type="catalytic activity">
    <reaction evidence="1 12 14">
        <text>1-(5-phospho-beta-D-ribosyl)-5-[(5-phospho-beta-D-ribosylamino)methylideneamino]imidazole-4-carboxamide = 5-[(5-phospho-1-deoxy-D-ribulos-1-ylimino)methylamino]-1-(5-phospho-beta-D-ribosyl)imidazole-4-carboxamide</text>
        <dbReference type="Rhea" id="RHEA:15469"/>
        <dbReference type="ChEBI" id="CHEBI:58435"/>
        <dbReference type="ChEBI" id="CHEBI:58525"/>
        <dbReference type="EC" id="5.3.1.16"/>
    </reaction>
</comment>
<keyword evidence="9 12" id="KW-0368">Histidine biosynthesis</keyword>
<dbReference type="InterPro" id="IPR006063">
    <property type="entry name" value="HisA_bact_arch"/>
</dbReference>
<keyword evidence="7 12" id="KW-0963">Cytoplasm</keyword>
<evidence type="ECO:0000256" key="3">
    <source>
        <dbReference type="ARBA" id="ARBA00005133"/>
    </source>
</evidence>
<dbReference type="InterPro" id="IPR006062">
    <property type="entry name" value="His_biosynth"/>
</dbReference>
<evidence type="ECO:0000256" key="12">
    <source>
        <dbReference type="HAMAP-Rule" id="MF_01014"/>
    </source>
</evidence>
<evidence type="ECO:0000256" key="2">
    <source>
        <dbReference type="ARBA" id="ARBA00004496"/>
    </source>
</evidence>
<reference evidence="15 16" key="1">
    <citation type="submission" date="2020-11" db="EMBL/GenBank/DDBJ databases">
        <title>Fusibacter basophilias sp. nov.</title>
        <authorList>
            <person name="Qiu D."/>
        </authorList>
    </citation>
    <scope>NUCLEOTIDE SEQUENCE [LARGE SCALE GENOMIC DNA]</scope>
    <source>
        <strain evidence="15 16">Q10-2</strain>
    </source>
</reference>
<evidence type="ECO:0000256" key="1">
    <source>
        <dbReference type="ARBA" id="ARBA00000901"/>
    </source>
</evidence>
<dbReference type="Gene3D" id="3.20.20.70">
    <property type="entry name" value="Aldolase class I"/>
    <property type="match status" value="1"/>
</dbReference>
<evidence type="ECO:0000256" key="8">
    <source>
        <dbReference type="ARBA" id="ARBA00022605"/>
    </source>
</evidence>
<dbReference type="Pfam" id="PF00977">
    <property type="entry name" value="His_biosynth"/>
    <property type="match status" value="1"/>
</dbReference>
<feature type="active site" description="Proton acceptor" evidence="12">
    <location>
        <position position="8"/>
    </location>
</feature>
<evidence type="ECO:0000256" key="6">
    <source>
        <dbReference type="ARBA" id="ARBA00018464"/>
    </source>
</evidence>
<dbReference type="NCBIfam" id="TIGR00007">
    <property type="entry name" value="1-(5-phosphoribosyl)-5-[(5-phosphoribosylamino)methylideneamino]imidazole-4-carboxamide isomerase"/>
    <property type="match status" value="1"/>
</dbReference>
<gene>
    <name evidence="12 15" type="primary">hisA</name>
    <name evidence="15" type="ORF">ISU02_13610</name>
</gene>
<accession>A0ABR9ZUL1</accession>
<dbReference type="SUPFAM" id="SSF51366">
    <property type="entry name" value="Ribulose-phoshate binding barrel"/>
    <property type="match status" value="1"/>
</dbReference>
<feature type="active site" description="Proton donor" evidence="12">
    <location>
        <position position="129"/>
    </location>
</feature>
<comment type="subcellular location">
    <subcellularLocation>
        <location evidence="2 12 14">Cytoplasm</location>
    </subcellularLocation>
</comment>
<evidence type="ECO:0000256" key="10">
    <source>
        <dbReference type="ARBA" id="ARBA00023235"/>
    </source>
</evidence>
<dbReference type="InterPro" id="IPR011060">
    <property type="entry name" value="RibuloseP-bd_barrel"/>
</dbReference>
<evidence type="ECO:0000256" key="7">
    <source>
        <dbReference type="ARBA" id="ARBA00022490"/>
    </source>
</evidence>
<comment type="similarity">
    <text evidence="4 12 13">Belongs to the HisA/HisF family.</text>
</comment>
<dbReference type="Proteomes" id="UP000614200">
    <property type="component" value="Unassembled WGS sequence"/>
</dbReference>
<dbReference type="InterPro" id="IPR013785">
    <property type="entry name" value="Aldolase_TIM"/>
</dbReference>
<comment type="pathway">
    <text evidence="3 12 14">Amino-acid biosynthesis; L-histidine biosynthesis; L-histidine from 5-phospho-alpha-D-ribose 1-diphosphate: step 4/9.</text>
</comment>
<keyword evidence="8 12" id="KW-0028">Amino-acid biosynthesis</keyword>
<comment type="caution">
    <text evidence="15">The sequence shown here is derived from an EMBL/GenBank/DDBJ whole genome shotgun (WGS) entry which is preliminary data.</text>
</comment>
<evidence type="ECO:0000256" key="4">
    <source>
        <dbReference type="ARBA" id="ARBA00009667"/>
    </source>
</evidence>
<evidence type="ECO:0000313" key="15">
    <source>
        <dbReference type="EMBL" id="MBF4694153.1"/>
    </source>
</evidence>
<evidence type="ECO:0000256" key="13">
    <source>
        <dbReference type="RuleBase" id="RU003657"/>
    </source>
</evidence>
<dbReference type="RefSeq" id="WP_194702396.1">
    <property type="nucleotide sequence ID" value="NZ_JADKNH010000008.1"/>
</dbReference>
<proteinExistence type="inferred from homology"/>
<dbReference type="PANTHER" id="PTHR43090">
    <property type="entry name" value="1-(5-PHOSPHORIBOSYL)-5-[(5-PHOSPHORIBOSYLAMINO)METHYLIDENEAMINO] IMIDAZOLE-4-CARBOXAMIDE ISOMERASE"/>
    <property type="match status" value="1"/>
</dbReference>
<dbReference type="GO" id="GO:0003949">
    <property type="term" value="F:1-(5-phosphoribosyl)-5-[(5-phosphoribosylamino)methylideneamino]imidazole-4-carboxamide isomerase activity"/>
    <property type="evidence" value="ECO:0007669"/>
    <property type="project" value="UniProtKB-EC"/>
</dbReference>
<dbReference type="InterPro" id="IPR044524">
    <property type="entry name" value="Isoase_HisA-like"/>
</dbReference>
<dbReference type="CDD" id="cd04732">
    <property type="entry name" value="HisA"/>
    <property type="match status" value="1"/>
</dbReference>
<sequence>MRIFPAIDISGSKCVRLTQGNFDQKKVYYDNPLDAAKFWESQGARDIHIVDLDGSLNGEFVNLSNLREIAQETKLNIQFGGGIRSLKDVQTLVESGVNRIVIGSLALKDLKTFKDILERYTSQIVCAIDFKNDYVMTEGWQEESKISLNTFIKTISDIGCKSLLVTNISRDGMLTGPDINTYKAIKDLTSAEIIASGGVSSLEDLKALKSIGMPSVIIGKAFYEQKFTFSEAVLAVGGPVC</sequence>
<name>A0ABR9ZUL1_9FIRM</name>
<keyword evidence="16" id="KW-1185">Reference proteome</keyword>
<dbReference type="EC" id="5.3.1.16" evidence="5 12"/>
<dbReference type="PANTHER" id="PTHR43090:SF2">
    <property type="entry name" value="1-(5-PHOSPHORIBOSYL)-5-[(5-PHOSPHORIBOSYLAMINO)METHYLIDENEAMINO] IMIDAZOLE-4-CARBOXAMIDE ISOMERASE"/>
    <property type="match status" value="1"/>
</dbReference>
<protein>
    <recommendedName>
        <fullName evidence="6 12">1-(5-phosphoribosyl)-5-[(5-phosphoribosylamino)methylideneamino] imidazole-4-carboxamide isomerase</fullName>
        <ecNumber evidence="5 12">5.3.1.16</ecNumber>
    </recommendedName>
    <alternativeName>
        <fullName evidence="11 12">Phosphoribosylformimino-5-aminoimidazole carboxamide ribotide isomerase</fullName>
    </alternativeName>
</protein>
<evidence type="ECO:0000256" key="5">
    <source>
        <dbReference type="ARBA" id="ARBA00012550"/>
    </source>
</evidence>
<evidence type="ECO:0000256" key="9">
    <source>
        <dbReference type="ARBA" id="ARBA00023102"/>
    </source>
</evidence>